<dbReference type="FunFam" id="2.60.40.10:FF:000234">
    <property type="entry name" value="Collagen, type XII, alpha 1"/>
    <property type="match status" value="2"/>
</dbReference>
<evidence type="ECO:0000256" key="5">
    <source>
        <dbReference type="ARBA" id="ARBA00022737"/>
    </source>
</evidence>
<dbReference type="InterPro" id="IPR036465">
    <property type="entry name" value="vWFA_dom_sf"/>
</dbReference>
<evidence type="ECO:0000256" key="4">
    <source>
        <dbReference type="ARBA" id="ARBA00022729"/>
    </source>
</evidence>
<evidence type="ECO:0000259" key="12">
    <source>
        <dbReference type="PROSITE" id="PS50853"/>
    </source>
</evidence>
<dbReference type="Gene3D" id="3.40.50.410">
    <property type="entry name" value="von Willebrand factor, type A domain"/>
    <property type="match status" value="2"/>
</dbReference>
<evidence type="ECO:0000256" key="9">
    <source>
        <dbReference type="ARBA" id="ARBA00049648"/>
    </source>
</evidence>
<feature type="compositionally biased region" description="Pro residues" evidence="10">
    <location>
        <begin position="1166"/>
        <end position="1175"/>
    </location>
</feature>
<evidence type="ECO:0000256" key="8">
    <source>
        <dbReference type="ARBA" id="ARBA00023278"/>
    </source>
</evidence>
<keyword evidence="3" id="KW-0272">Extracellular matrix</keyword>
<feature type="domain" description="Fibronectin type-III" evidence="12">
    <location>
        <begin position="608"/>
        <end position="696"/>
    </location>
</feature>
<evidence type="ECO:0000256" key="10">
    <source>
        <dbReference type="SAM" id="MobiDB-lite"/>
    </source>
</evidence>
<keyword evidence="2" id="KW-0964">Secreted</keyword>
<dbReference type="Gene3D" id="2.60.40.10">
    <property type="entry name" value="Immunoglobulins"/>
    <property type="match status" value="6"/>
</dbReference>
<dbReference type="CDD" id="cd01482">
    <property type="entry name" value="vWA_collagen_alphaI-XII-like"/>
    <property type="match status" value="2"/>
</dbReference>
<feature type="region of interest" description="Disordered" evidence="10">
    <location>
        <begin position="1291"/>
        <end position="1314"/>
    </location>
</feature>
<evidence type="ECO:0000256" key="7">
    <source>
        <dbReference type="ARBA" id="ARBA00023180"/>
    </source>
</evidence>
<dbReference type="InterPro" id="IPR003961">
    <property type="entry name" value="FN3_dom"/>
</dbReference>
<dbReference type="InterPro" id="IPR036116">
    <property type="entry name" value="FN3_sf"/>
</dbReference>
<keyword evidence="6" id="KW-0176">Collagen</keyword>
<dbReference type="InterPro" id="IPR050525">
    <property type="entry name" value="ECM_Assembly_Org"/>
</dbReference>
<dbReference type="GeneTree" id="ENSGT00940000153769"/>
<reference evidence="13" key="2">
    <citation type="submission" date="2025-08" db="UniProtKB">
        <authorList>
            <consortium name="Ensembl"/>
        </authorList>
    </citation>
    <scope>IDENTIFICATION</scope>
</reference>
<evidence type="ECO:0000259" key="11">
    <source>
        <dbReference type="PROSITE" id="PS50234"/>
    </source>
</evidence>
<feature type="region of interest" description="Disordered" evidence="10">
    <location>
        <begin position="1221"/>
        <end position="1263"/>
    </location>
</feature>
<feature type="domain" description="Fibronectin type-III" evidence="12">
    <location>
        <begin position="439"/>
        <end position="524"/>
    </location>
</feature>
<dbReference type="SUPFAM" id="SSF49899">
    <property type="entry name" value="Concanavalin A-like lectins/glucanases"/>
    <property type="match status" value="1"/>
</dbReference>
<dbReference type="PROSITE" id="PS50853">
    <property type="entry name" value="FN3"/>
    <property type="match status" value="4"/>
</dbReference>
<feature type="domain" description="Fibronectin type-III" evidence="12">
    <location>
        <begin position="177"/>
        <end position="266"/>
    </location>
</feature>
<dbReference type="FunFam" id="2.60.40.10:FF:000480">
    <property type="entry name" value="Collagen, type XII, alpha 1"/>
    <property type="match status" value="1"/>
</dbReference>
<dbReference type="PANTHER" id="PTHR24020:SF15">
    <property type="entry name" value="COLLAGEN ALPHA-1(XIV) CHAIN"/>
    <property type="match status" value="1"/>
</dbReference>
<dbReference type="InterPro" id="IPR002035">
    <property type="entry name" value="VWF_A"/>
</dbReference>
<accession>A0A8D3BQ36</accession>
<feature type="domain" description="VWFA" evidence="11">
    <location>
        <begin position="725"/>
        <end position="898"/>
    </location>
</feature>
<feature type="compositionally biased region" description="Low complexity" evidence="10">
    <location>
        <begin position="1177"/>
        <end position="1186"/>
    </location>
</feature>
<name>A0A8D3BQ36_SCOMX</name>
<dbReference type="InterPro" id="IPR013783">
    <property type="entry name" value="Ig-like_fold"/>
</dbReference>
<evidence type="ECO:0000256" key="6">
    <source>
        <dbReference type="ARBA" id="ARBA00023119"/>
    </source>
</evidence>
<evidence type="ECO:0000256" key="3">
    <source>
        <dbReference type="ARBA" id="ARBA00022530"/>
    </source>
</evidence>
<keyword evidence="4" id="KW-0732">Signal</keyword>
<dbReference type="PANTHER" id="PTHR24020">
    <property type="entry name" value="COLLAGEN ALPHA"/>
    <property type="match status" value="1"/>
</dbReference>
<keyword evidence="8" id="KW-0379">Hydroxylation</keyword>
<dbReference type="Ensembl" id="ENSSMAT00000082306.1">
    <property type="protein sequence ID" value="ENSSMAP00000037144.1"/>
    <property type="gene ID" value="ENSSMAG00000002502.2"/>
</dbReference>
<comment type="subcellular location">
    <subcellularLocation>
        <location evidence="1">Secreted</location>
        <location evidence="1">Extracellular space</location>
        <location evidence="1">Extracellular matrix</location>
    </subcellularLocation>
</comment>
<proteinExistence type="inferred from homology"/>
<feature type="compositionally biased region" description="Low complexity" evidence="10">
    <location>
        <begin position="1236"/>
        <end position="1245"/>
    </location>
</feature>
<evidence type="ECO:0000313" key="14">
    <source>
        <dbReference type="Proteomes" id="UP000694558"/>
    </source>
</evidence>
<dbReference type="Pfam" id="PF00092">
    <property type="entry name" value="VWA"/>
    <property type="match status" value="2"/>
</dbReference>
<dbReference type="GO" id="GO:0005614">
    <property type="term" value="C:interstitial matrix"/>
    <property type="evidence" value="ECO:0007669"/>
    <property type="project" value="TreeGrafter"/>
</dbReference>
<feature type="domain" description="VWFA" evidence="11">
    <location>
        <begin position="1"/>
        <end position="163"/>
    </location>
</feature>
<dbReference type="FunFam" id="3.40.50.410:FF:000001">
    <property type="entry name" value="Collagen, type XII, alpha 1"/>
    <property type="match status" value="2"/>
</dbReference>
<dbReference type="InterPro" id="IPR013320">
    <property type="entry name" value="ConA-like_dom_sf"/>
</dbReference>
<keyword evidence="5" id="KW-0677">Repeat</keyword>
<dbReference type="SMART" id="SM00327">
    <property type="entry name" value="VWA"/>
    <property type="match status" value="2"/>
</dbReference>
<protein>
    <recommendedName>
        <fullName evidence="15">Collagen, type XIV, alpha 1a</fullName>
    </recommendedName>
</protein>
<keyword evidence="7" id="KW-0325">Glycoprotein</keyword>
<dbReference type="Gene3D" id="2.60.120.200">
    <property type="match status" value="1"/>
</dbReference>
<dbReference type="InterPro" id="IPR048287">
    <property type="entry name" value="TSPN-like_N"/>
</dbReference>
<dbReference type="Pfam" id="PF00041">
    <property type="entry name" value="fn3"/>
    <property type="match status" value="4"/>
</dbReference>
<evidence type="ECO:0000256" key="1">
    <source>
        <dbReference type="ARBA" id="ARBA00004498"/>
    </source>
</evidence>
<dbReference type="GO" id="GO:0005581">
    <property type="term" value="C:collagen trimer"/>
    <property type="evidence" value="ECO:0007669"/>
    <property type="project" value="UniProtKB-KW"/>
</dbReference>
<feature type="domain" description="Fibronectin type-III" evidence="12">
    <location>
        <begin position="350"/>
        <end position="438"/>
    </location>
</feature>
<dbReference type="GO" id="GO:0005615">
    <property type="term" value="C:extracellular space"/>
    <property type="evidence" value="ECO:0007669"/>
    <property type="project" value="TreeGrafter"/>
</dbReference>
<evidence type="ECO:0008006" key="15">
    <source>
        <dbReference type="Google" id="ProtNLM"/>
    </source>
</evidence>
<reference evidence="13" key="1">
    <citation type="submission" date="2023-05" db="EMBL/GenBank/DDBJ databases">
        <title>High-quality long-read genome of Scophthalmus maximus.</title>
        <authorList>
            <person name="Lien S."/>
            <person name="Martinez P."/>
        </authorList>
    </citation>
    <scope>NUCLEOTIDE SEQUENCE [LARGE SCALE GENOMIC DNA]</scope>
</reference>
<dbReference type="SMART" id="SM00210">
    <property type="entry name" value="TSPN"/>
    <property type="match status" value="1"/>
</dbReference>
<dbReference type="FunFam" id="2.60.120.200:FF:000008">
    <property type="entry name" value="Collagen type XII alpha 1 chain"/>
    <property type="match status" value="1"/>
</dbReference>
<comment type="similarity">
    <text evidence="9">Belongs to the fibril-associated collagens with interrupted helices (FACIT) family.</text>
</comment>
<organism evidence="13 14">
    <name type="scientific">Scophthalmus maximus</name>
    <name type="common">Turbot</name>
    <name type="synonym">Psetta maxima</name>
    <dbReference type="NCBI Taxonomy" id="52904"/>
    <lineage>
        <taxon>Eukaryota</taxon>
        <taxon>Metazoa</taxon>
        <taxon>Chordata</taxon>
        <taxon>Craniata</taxon>
        <taxon>Vertebrata</taxon>
        <taxon>Euteleostomi</taxon>
        <taxon>Actinopterygii</taxon>
        <taxon>Neopterygii</taxon>
        <taxon>Teleostei</taxon>
        <taxon>Neoteleostei</taxon>
        <taxon>Acanthomorphata</taxon>
        <taxon>Carangaria</taxon>
        <taxon>Pleuronectiformes</taxon>
        <taxon>Pleuronectoidei</taxon>
        <taxon>Scophthalmidae</taxon>
        <taxon>Scophthalmus</taxon>
    </lineage>
</organism>
<sequence>SIGRINFRLVRMFLENLVNAFEVGIDKTRIGLAQYSGDPRIEWHLNAFSTKEAVIDAVKNLPYKGGNTLTGLALSYIMENCFKPEAGSRAGVPKIGILITDGKSQDDVIPPAESLRNAGIELFAIGVKNADENELRSIASEPENTHVYNVADFNIMSSIVEGLTKTVCEQIPETIGTPLDLVTSEVMARSFRVSWSHAPGNVEKYRVVYHPAQGGEPQEVQSIDETAVVLQHLSSHTEYQLAVFAVYANEASEALRGSETTLALPTVTGLQLFDVTHSNMKTRWDSVDGASGYMLLYAPLAANGELDEKEVLELDGLSPHTEYTVTVYAMYGEEASEPVTNQGTTLPLGPPSNLQFSDITHNSAHISWEPAPRGVKGYRIMWVKTEELVTKEVEVGPVSSYDLSELTSLMEYSVAIFALYGDGQSEPLTDAFTTTPVPGPLNLRSSDISTDSFEVGWDHSANDIVLYRLSWAPFTGGDKKEVILSGTDNRYILTSLSPSTEYEVMLMAIFKDESESDTVSHGSEKHFYNVILSCVVAVPLLSPGNLRVSEEWYNRFRVAWDPPQSSTVGYKIVYQPIYGTHAHTHTHTHTHTQTHTHTHARTHTLFLGVSGLSTYQVRSNSMCVQWQPLLHATLYRVSIQSTLNGQRQEVSLGGGASRRCFYDLTPSSQYQISVHTQMQEMEGPSVSITDMTLPAPTQAPTQPPTTEPPPTIPPAKEVCKEAKADLAFLVDGSWSIGDDNFLKITRFLYSTMGSLDLIGPDGTQVAIVQFSDDARTEFQLNSHGNKEAMLEAIQRIRYKGGNTKTGRAIKHVKETIFTLETGARRGVPKVLVVLTDGRSQDDVNKVSKEMQMEGYIIFAIGFADADYGELVNIASKPSDRHVFFVDDLDAVKKIEEQLITFVCEAATATCPSVLMSGNTMAGFRMMEMFGLVEKEYSIIPGVSLEPGSFNSFPCYRLHRDALVSQPTKYLHPEGLPSDYTISMMLRLLPETPQEPFALWEILNKVNEPLVGLILDNSRKTLTFFNYDYRGDFQTVTFEDTEIKKIFHGSFHKVSLQFTTSVKVVLDCSVVGEKSINAAGNITTDGVEILGRMFRSRGTKDNSAPFQLQMFDIICSTSWASRDKCCELPALVRNKHMYTVLEAKNELAELVMFSQGPQGPVGEIGPNGPPGPPGPQGPSGLSIQGPPFILDQNQISPVPRPLAGHLSRYNSILNQIPVQSSLSVRTVPGPPGEPGRRGLPGPQGEQGSTGRPGFPGTNGQNGTGETFLQLELERTCLFAVIRGVGCFLTRQTRGEGRSSHVVQSKPEDSNSNIHEVIGPPRALRRETAFMRLRLHH</sequence>
<dbReference type="PROSITE" id="PS50234">
    <property type="entry name" value="VWFA"/>
    <property type="match status" value="2"/>
</dbReference>
<dbReference type="CDD" id="cd00063">
    <property type="entry name" value="FN3"/>
    <property type="match status" value="5"/>
</dbReference>
<dbReference type="SUPFAM" id="SSF53300">
    <property type="entry name" value="vWA-like"/>
    <property type="match status" value="2"/>
</dbReference>
<evidence type="ECO:0000313" key="13">
    <source>
        <dbReference type="Ensembl" id="ENSSMAP00000037144.1"/>
    </source>
</evidence>
<dbReference type="SUPFAM" id="SSF49265">
    <property type="entry name" value="Fibronectin type III"/>
    <property type="match status" value="5"/>
</dbReference>
<evidence type="ECO:0000256" key="2">
    <source>
        <dbReference type="ARBA" id="ARBA00022525"/>
    </source>
</evidence>
<gene>
    <name evidence="13" type="primary">col14a1a</name>
</gene>
<dbReference type="PRINTS" id="PR00453">
    <property type="entry name" value="VWFADOMAIN"/>
</dbReference>
<feature type="region of interest" description="Disordered" evidence="10">
    <location>
        <begin position="1156"/>
        <end position="1195"/>
    </location>
</feature>
<dbReference type="Proteomes" id="UP000694558">
    <property type="component" value="Chromosome 1"/>
</dbReference>
<dbReference type="SMART" id="SM00060">
    <property type="entry name" value="FN3"/>
    <property type="match status" value="5"/>
</dbReference>